<evidence type="ECO:0000313" key="3">
    <source>
        <dbReference type="Proteomes" id="UP000001055"/>
    </source>
</evidence>
<name>Q0V1Q9_PHANO</name>
<gene>
    <name evidence="2" type="ORF">SNOG_02055</name>
</gene>
<evidence type="ECO:0000256" key="1">
    <source>
        <dbReference type="SAM" id="Phobius"/>
    </source>
</evidence>
<dbReference type="KEGG" id="pno:SNOG_02055"/>
<dbReference type="OMA" id="RMASIWL"/>
<dbReference type="RefSeq" id="XP_001792674.1">
    <property type="nucleotide sequence ID" value="XM_001792622.1"/>
</dbReference>
<protein>
    <submittedName>
        <fullName evidence="2">Uncharacterized protein</fullName>
    </submittedName>
</protein>
<dbReference type="EMBL" id="CH445327">
    <property type="protein sequence ID" value="EAT90267.1"/>
    <property type="molecule type" value="Genomic_DNA"/>
</dbReference>
<accession>Q0V1Q9</accession>
<keyword evidence="1" id="KW-0812">Transmembrane</keyword>
<feature type="transmembrane region" description="Helical" evidence="1">
    <location>
        <begin position="151"/>
        <end position="171"/>
    </location>
</feature>
<reference evidence="3" key="1">
    <citation type="journal article" date="2007" name="Plant Cell">
        <title>Dothideomycete-plant interactions illuminated by genome sequencing and EST analysis of the wheat pathogen Stagonospora nodorum.</title>
        <authorList>
            <person name="Hane J.K."/>
            <person name="Lowe R.G."/>
            <person name="Solomon P.S."/>
            <person name="Tan K.C."/>
            <person name="Schoch C.L."/>
            <person name="Spatafora J.W."/>
            <person name="Crous P.W."/>
            <person name="Kodira C."/>
            <person name="Birren B.W."/>
            <person name="Galagan J.E."/>
            <person name="Torriani S.F."/>
            <person name="McDonald B.A."/>
            <person name="Oliver R.P."/>
        </authorList>
    </citation>
    <scope>NUCLEOTIDE SEQUENCE [LARGE SCALE GENOMIC DNA]</scope>
    <source>
        <strain evidence="3">SN15 / ATCC MYA-4574 / FGSC 10173</strain>
    </source>
</reference>
<keyword evidence="1" id="KW-1133">Transmembrane helix</keyword>
<sequence length="202" mass="21753">MSTSHSIMQPSTVTILLPQGRGHYRTHYFSGTQDEDDAKILARLSALSPTSLDPIEQGKRALRAMTMSRLFVGKAKLPKVHDMEAQTVSAAYVRIIEKDEMITNLLRGSPVLDRGTVNVFAHLVDGTTGQDDASSIVAWCFYYKLDGTAAAFWLLFALVLAIFVGASVGFGSSDGKLGLGVGGGLLAVLTAVQVAIIMWKTY</sequence>
<dbReference type="AlphaFoldDB" id="Q0V1Q9"/>
<keyword evidence="1" id="KW-0472">Membrane</keyword>
<dbReference type="Proteomes" id="UP000001055">
    <property type="component" value="Unassembled WGS sequence"/>
</dbReference>
<evidence type="ECO:0000313" key="2">
    <source>
        <dbReference type="EMBL" id="EAT90267.1"/>
    </source>
</evidence>
<organism evidence="2 3">
    <name type="scientific">Phaeosphaeria nodorum (strain SN15 / ATCC MYA-4574 / FGSC 10173)</name>
    <name type="common">Glume blotch fungus</name>
    <name type="synonym">Parastagonospora nodorum</name>
    <dbReference type="NCBI Taxonomy" id="321614"/>
    <lineage>
        <taxon>Eukaryota</taxon>
        <taxon>Fungi</taxon>
        <taxon>Dikarya</taxon>
        <taxon>Ascomycota</taxon>
        <taxon>Pezizomycotina</taxon>
        <taxon>Dothideomycetes</taxon>
        <taxon>Pleosporomycetidae</taxon>
        <taxon>Pleosporales</taxon>
        <taxon>Pleosporineae</taxon>
        <taxon>Phaeosphaeriaceae</taxon>
        <taxon>Parastagonospora</taxon>
    </lineage>
</organism>
<dbReference type="InParanoid" id="Q0V1Q9"/>
<dbReference type="VEuPathDB" id="FungiDB:JI435_020550"/>
<feature type="transmembrane region" description="Helical" evidence="1">
    <location>
        <begin position="177"/>
        <end position="199"/>
    </location>
</feature>
<proteinExistence type="predicted"/>
<dbReference type="GeneID" id="5969524"/>